<evidence type="ECO:0000313" key="6">
    <source>
        <dbReference type="Proteomes" id="UP000217005"/>
    </source>
</evidence>
<dbReference type="Proteomes" id="UP000217005">
    <property type="component" value="Unassembled WGS sequence"/>
</dbReference>
<dbReference type="NCBIfam" id="TIGR02605">
    <property type="entry name" value="CxxC_CxxC_SSSS"/>
    <property type="match status" value="1"/>
</dbReference>
<dbReference type="Pfam" id="PF09723">
    <property type="entry name" value="Zn_ribbon_8"/>
    <property type="match status" value="1"/>
</dbReference>
<keyword evidence="5" id="KW-1185">Reference proteome</keyword>
<evidence type="ECO:0000313" key="3">
    <source>
        <dbReference type="EMBL" id="OZI41110.1"/>
    </source>
</evidence>
<dbReference type="OrthoDB" id="9813321at2"/>
<sequence>MPLYDYRCETCGEFALLRPLAQWRDPAACPDCGAACERYVSGAPALSALSSAVNRAHALNERSAAEPRSSRAGHGMNCGCCKGGKLPSKTRHTPDGGKTFAGARPWMISH</sequence>
<dbReference type="InterPro" id="IPR013429">
    <property type="entry name" value="Regulatory_FmdB_Zinc_ribbon"/>
</dbReference>
<feature type="region of interest" description="Disordered" evidence="1">
    <location>
        <begin position="91"/>
        <end position="110"/>
    </location>
</feature>
<dbReference type="EMBL" id="NEVR01000001">
    <property type="protein sequence ID" value="OZI69302.1"/>
    <property type="molecule type" value="Genomic_DNA"/>
</dbReference>
<evidence type="ECO:0000313" key="4">
    <source>
        <dbReference type="EMBL" id="OZI69302.1"/>
    </source>
</evidence>
<evidence type="ECO:0000313" key="5">
    <source>
        <dbReference type="Proteomes" id="UP000216354"/>
    </source>
</evidence>
<proteinExistence type="predicted"/>
<evidence type="ECO:0000256" key="1">
    <source>
        <dbReference type="SAM" id="MobiDB-lite"/>
    </source>
</evidence>
<accession>A0A261SW71</accession>
<feature type="domain" description="Putative regulatory protein FmdB zinc ribbon" evidence="2">
    <location>
        <begin position="1"/>
        <end position="41"/>
    </location>
</feature>
<protein>
    <submittedName>
        <fullName evidence="3">FmdB family transcriptional regulator</fullName>
    </submittedName>
</protein>
<comment type="caution">
    <text evidence="3">The sequence shown here is derived from an EMBL/GenBank/DDBJ whole genome shotgun (WGS) entry which is preliminary data.</text>
</comment>
<reference evidence="3 6" key="1">
    <citation type="submission" date="2017-05" db="EMBL/GenBank/DDBJ databases">
        <title>Complete and WGS of Bordetella genogroups.</title>
        <authorList>
            <person name="Spilker T."/>
            <person name="LiPuma J."/>
        </authorList>
    </citation>
    <scope>NUCLEOTIDE SEQUENCE [LARGE SCALE GENOMIC DNA]</scope>
    <source>
        <strain evidence="3 6">AU17610</strain>
    </source>
</reference>
<gene>
    <name evidence="4" type="ORF">CAL27_07660</name>
    <name evidence="3" type="ORF">CEG14_05040</name>
</gene>
<evidence type="ECO:0000259" key="2">
    <source>
        <dbReference type="SMART" id="SM00834"/>
    </source>
</evidence>
<dbReference type="AlphaFoldDB" id="A0A261SW71"/>
<name>A0A261SW71_9BORD</name>
<dbReference type="EMBL" id="NEVL01000001">
    <property type="protein sequence ID" value="OZI41110.1"/>
    <property type="molecule type" value="Genomic_DNA"/>
</dbReference>
<dbReference type="RefSeq" id="WP_094825223.1">
    <property type="nucleotide sequence ID" value="NZ_NEVL01000001.1"/>
</dbReference>
<dbReference type="Proteomes" id="UP000216354">
    <property type="component" value="Unassembled WGS sequence"/>
</dbReference>
<organism evidence="3 6">
    <name type="scientific">Bordetella genomosp. 1</name>
    <dbReference type="NCBI Taxonomy" id="1395607"/>
    <lineage>
        <taxon>Bacteria</taxon>
        <taxon>Pseudomonadati</taxon>
        <taxon>Pseudomonadota</taxon>
        <taxon>Betaproteobacteria</taxon>
        <taxon>Burkholderiales</taxon>
        <taxon>Alcaligenaceae</taxon>
        <taxon>Bordetella</taxon>
    </lineage>
</organism>
<dbReference type="SMART" id="SM00834">
    <property type="entry name" value="CxxC_CXXC_SSSS"/>
    <property type="match status" value="1"/>
</dbReference>
<reference evidence="4 5" key="2">
    <citation type="submission" date="2017-05" db="EMBL/GenBank/DDBJ databases">
        <title>Complete and WGS of Bordetella genogroups.</title>
        <authorList>
            <person name="Spilker T."/>
            <person name="Lipuma J."/>
        </authorList>
    </citation>
    <scope>NUCLEOTIDE SEQUENCE [LARGE SCALE GENOMIC DNA]</scope>
    <source>
        <strain evidence="4 5">AU9795</strain>
    </source>
</reference>